<feature type="region of interest" description="Disordered" evidence="1">
    <location>
        <begin position="218"/>
        <end position="308"/>
    </location>
</feature>
<organism evidence="2 3">
    <name type="scientific">Sordaria brevicollis</name>
    <dbReference type="NCBI Taxonomy" id="83679"/>
    <lineage>
        <taxon>Eukaryota</taxon>
        <taxon>Fungi</taxon>
        <taxon>Dikarya</taxon>
        <taxon>Ascomycota</taxon>
        <taxon>Pezizomycotina</taxon>
        <taxon>Sordariomycetes</taxon>
        <taxon>Sordariomycetidae</taxon>
        <taxon>Sordariales</taxon>
        <taxon>Sordariaceae</taxon>
        <taxon>Sordaria</taxon>
    </lineage>
</organism>
<feature type="region of interest" description="Disordered" evidence="1">
    <location>
        <begin position="74"/>
        <end position="149"/>
    </location>
</feature>
<dbReference type="EMBL" id="JAUTDP010000009">
    <property type="protein sequence ID" value="KAK3396444.1"/>
    <property type="molecule type" value="Genomic_DNA"/>
</dbReference>
<comment type="caution">
    <text evidence="2">The sequence shown here is derived from an EMBL/GenBank/DDBJ whole genome shotgun (WGS) entry which is preliminary data.</text>
</comment>
<reference evidence="2" key="2">
    <citation type="submission" date="2023-07" db="EMBL/GenBank/DDBJ databases">
        <authorList>
            <consortium name="Lawrence Berkeley National Laboratory"/>
            <person name="Haridas S."/>
            <person name="Hensen N."/>
            <person name="Bonometti L."/>
            <person name="Westerberg I."/>
            <person name="Brannstrom I.O."/>
            <person name="Guillou S."/>
            <person name="Cros-Aarteil S."/>
            <person name="Calhoun S."/>
            <person name="Kuo A."/>
            <person name="Mondo S."/>
            <person name="Pangilinan J."/>
            <person name="Riley R."/>
            <person name="LaButti K."/>
            <person name="Andreopoulos B."/>
            <person name="Lipzen A."/>
            <person name="Chen C."/>
            <person name="Yanf M."/>
            <person name="Daum C."/>
            <person name="Ng V."/>
            <person name="Clum A."/>
            <person name="Steindorff A."/>
            <person name="Ohm R."/>
            <person name="Martin F."/>
            <person name="Silar P."/>
            <person name="Natvig D."/>
            <person name="Lalanne C."/>
            <person name="Gautier V."/>
            <person name="Ament-velasquez S.L."/>
            <person name="Kruys A."/>
            <person name="Hutchinson M.I."/>
            <person name="Powell A.J."/>
            <person name="Barry K."/>
            <person name="Miller A.N."/>
            <person name="Grigoriev I.V."/>
            <person name="Debuchy R."/>
            <person name="Gladieux P."/>
            <person name="Thoren M.H."/>
            <person name="Johannesson H."/>
        </authorList>
    </citation>
    <scope>NUCLEOTIDE SEQUENCE</scope>
    <source>
        <strain evidence="2">FGSC 1904</strain>
    </source>
</reference>
<sequence length="403" mass="42409">MASPFTSPQIPPNTPATGSLGPFPTPTHGQPGSGTFTIACSAHIKASPRTCLEVLLKAAEYPAWNRYCRKCIIDGQPSGDQQPKKAKKEKKKKESKPKAGKPREPVDIPVAVPDPESADATATVTAPEGTNLSATNSHSSSGSSSLWSDHQSLPNLVGPEFLRLGTKFTFEVHMDPLADNGTARDTALEVSRLERIDEVVERDVKEVVTRPEVGVALPAASAGGGAGGSGDAAVVTNDPSGGADDGKGEGGNDGGGGASASASASAVQEEDKKDKDTSAPTTTTTTTTTKDHEASPSSVPPQDNNPPLRRTGFCIAWKTRPSLLMPNWLLRCERVQEFVEVYPPFGADDEPETAYQCWETFYGVLAPVVKAAAGSQVIKGFDVWMDGLRKRAEEVEGVSGRGE</sequence>
<feature type="compositionally biased region" description="Polar residues" evidence="1">
    <location>
        <begin position="120"/>
        <end position="132"/>
    </location>
</feature>
<name>A0AAE0UAI5_SORBR</name>
<protein>
    <submittedName>
        <fullName evidence="2">Uncharacterized protein</fullName>
    </submittedName>
</protein>
<feature type="region of interest" description="Disordered" evidence="1">
    <location>
        <begin position="1"/>
        <end position="31"/>
    </location>
</feature>
<proteinExistence type="predicted"/>
<reference evidence="2" key="1">
    <citation type="journal article" date="2023" name="Mol. Phylogenet. Evol.">
        <title>Genome-scale phylogeny and comparative genomics of the fungal order Sordariales.</title>
        <authorList>
            <person name="Hensen N."/>
            <person name="Bonometti L."/>
            <person name="Westerberg I."/>
            <person name="Brannstrom I.O."/>
            <person name="Guillou S."/>
            <person name="Cros-Aarteil S."/>
            <person name="Calhoun S."/>
            <person name="Haridas S."/>
            <person name="Kuo A."/>
            <person name="Mondo S."/>
            <person name="Pangilinan J."/>
            <person name="Riley R."/>
            <person name="LaButti K."/>
            <person name="Andreopoulos B."/>
            <person name="Lipzen A."/>
            <person name="Chen C."/>
            <person name="Yan M."/>
            <person name="Daum C."/>
            <person name="Ng V."/>
            <person name="Clum A."/>
            <person name="Steindorff A."/>
            <person name="Ohm R.A."/>
            <person name="Martin F."/>
            <person name="Silar P."/>
            <person name="Natvig D.O."/>
            <person name="Lalanne C."/>
            <person name="Gautier V."/>
            <person name="Ament-Velasquez S.L."/>
            <person name="Kruys A."/>
            <person name="Hutchinson M.I."/>
            <person name="Powell A.J."/>
            <person name="Barry K."/>
            <person name="Miller A.N."/>
            <person name="Grigoriev I.V."/>
            <person name="Debuchy R."/>
            <person name="Gladieux P."/>
            <person name="Hiltunen Thoren M."/>
            <person name="Johannesson H."/>
        </authorList>
    </citation>
    <scope>NUCLEOTIDE SEQUENCE</scope>
    <source>
        <strain evidence="2">FGSC 1904</strain>
    </source>
</reference>
<accession>A0AAE0UAI5</accession>
<gene>
    <name evidence="2" type="ORF">B0T20DRAFT_417777</name>
</gene>
<feature type="compositionally biased region" description="Low complexity" evidence="1">
    <location>
        <begin position="133"/>
        <end position="149"/>
    </location>
</feature>
<dbReference type="Proteomes" id="UP001281003">
    <property type="component" value="Unassembled WGS sequence"/>
</dbReference>
<evidence type="ECO:0000313" key="3">
    <source>
        <dbReference type="Proteomes" id="UP001281003"/>
    </source>
</evidence>
<dbReference type="AlphaFoldDB" id="A0AAE0UAI5"/>
<keyword evidence="3" id="KW-1185">Reference proteome</keyword>
<feature type="compositionally biased region" description="Basic residues" evidence="1">
    <location>
        <begin position="84"/>
        <end position="100"/>
    </location>
</feature>
<evidence type="ECO:0000313" key="2">
    <source>
        <dbReference type="EMBL" id="KAK3396444.1"/>
    </source>
</evidence>
<feature type="compositionally biased region" description="Low complexity" evidence="1">
    <location>
        <begin position="278"/>
        <end position="288"/>
    </location>
</feature>
<evidence type="ECO:0000256" key="1">
    <source>
        <dbReference type="SAM" id="MobiDB-lite"/>
    </source>
</evidence>